<reference evidence="2" key="2">
    <citation type="submission" date="2025-09" db="UniProtKB">
        <authorList>
            <consortium name="Ensembl"/>
        </authorList>
    </citation>
    <scope>IDENTIFICATION</scope>
</reference>
<sequence length="263" mass="29682">MIAPTLDPADAQFCRELEDLLWFIMKEMDYWENIPSKKEQEAIVKRTRRVVSSRPELKDALPEWAVELLSPTVFWPESYMPVPPDFCDRPKPGRSYSQPLPSVPRYQSLSPAPSYQSLSPAPSYQSLSPAPSYQPRPPVPSYQPRPPVPSYQPRPPVPSYQPRPPVPSYQPRPPVPSYQPRPPVPSYQPRPPVPSYQLLPPVPSYQPLPPVPSYQPLPLPSTLKGGVLSWPVVFWCVSLCFPPVLITVPSPNVSQLFLVVFVT</sequence>
<evidence type="ECO:0000256" key="1">
    <source>
        <dbReference type="SAM" id="MobiDB-lite"/>
    </source>
</evidence>
<dbReference type="OMA" id="DWSHQPT"/>
<dbReference type="PRINTS" id="PR01217">
    <property type="entry name" value="PRICHEXTENSN"/>
</dbReference>
<accession>A0A8C5AQF0</accession>
<dbReference type="AlphaFoldDB" id="A0A8C5AQF0"/>
<dbReference type="GeneTree" id="ENSGT01100000264981"/>
<name>A0A8C5AQF0_GADMO</name>
<keyword evidence="3" id="KW-1185">Reference proteome</keyword>
<reference evidence="2" key="1">
    <citation type="submission" date="2025-08" db="UniProtKB">
        <authorList>
            <consortium name="Ensembl"/>
        </authorList>
    </citation>
    <scope>IDENTIFICATION</scope>
</reference>
<evidence type="ECO:0000313" key="2">
    <source>
        <dbReference type="Ensembl" id="ENSGMOP00000035140.1"/>
    </source>
</evidence>
<proteinExistence type="predicted"/>
<feature type="compositionally biased region" description="Polar residues" evidence="1">
    <location>
        <begin position="95"/>
        <end position="129"/>
    </location>
</feature>
<feature type="region of interest" description="Disordered" evidence="1">
    <location>
        <begin position="89"/>
        <end position="190"/>
    </location>
</feature>
<feature type="compositionally biased region" description="Pro residues" evidence="1">
    <location>
        <begin position="132"/>
        <end position="190"/>
    </location>
</feature>
<organism evidence="2 3">
    <name type="scientific">Gadus morhua</name>
    <name type="common">Atlantic cod</name>
    <dbReference type="NCBI Taxonomy" id="8049"/>
    <lineage>
        <taxon>Eukaryota</taxon>
        <taxon>Metazoa</taxon>
        <taxon>Chordata</taxon>
        <taxon>Craniata</taxon>
        <taxon>Vertebrata</taxon>
        <taxon>Euteleostomi</taxon>
        <taxon>Actinopterygii</taxon>
        <taxon>Neopterygii</taxon>
        <taxon>Teleostei</taxon>
        <taxon>Neoteleostei</taxon>
        <taxon>Acanthomorphata</taxon>
        <taxon>Zeiogadaria</taxon>
        <taxon>Gadariae</taxon>
        <taxon>Gadiformes</taxon>
        <taxon>Gadoidei</taxon>
        <taxon>Gadidae</taxon>
        <taxon>Gadus</taxon>
    </lineage>
</organism>
<evidence type="ECO:0000313" key="3">
    <source>
        <dbReference type="Proteomes" id="UP000694546"/>
    </source>
</evidence>
<protein>
    <submittedName>
        <fullName evidence="2">Uncharacterized protein</fullName>
    </submittedName>
</protein>
<dbReference type="Ensembl" id="ENSGMOT00000025044.1">
    <property type="protein sequence ID" value="ENSGMOP00000035140.1"/>
    <property type="gene ID" value="ENSGMOG00000026655.1"/>
</dbReference>
<dbReference type="Proteomes" id="UP000694546">
    <property type="component" value="Chromosome 11"/>
</dbReference>